<gene>
    <name evidence="4" type="ORF">RM552_09950</name>
</gene>
<dbReference type="PROSITE" id="PS50883">
    <property type="entry name" value="EAL"/>
    <property type="match status" value="1"/>
</dbReference>
<sequence>MQQNNKSWLNAETEALSGLRRHRLMQICVATAIGLLVSFLVSRGITKVIFAAGVVSLLIALYMANKHRVIPSATILLSSMSAMLFALSLSGAGLFDLAILGYPGILIFAAILGGVGLFAFVLVLVITQCLIIVCLTLEGIITPNVPILSWLHLVFVLVIFIVTGFSVYILVKDIKRLMLSLHEENLKVEESHAQIEYLAHHDTLTKLANRLYGETIFNRCLKVCQQKQQSLAVLFIDLDNFKPVNDALGHAAGDELLVKLTQRIQQTLSKEQYLIRFGGDEFLVFSPISNQKDELNTLAQTTIEQCSSIFEVLETQVVVSASIGIAQSPDHGIDFKELCRKADIAMYKAKEDGRNTFHHYHPQLDKASDEKFKLLQLMRPAIRANKFILNYQPMIDLTTGDQCVVEALLRWPQEDGSFVGPDQFIPIAEQGGLINELGAWVLQEACLFCAQQRQTGLENLRIAVNLSVMQFKDGCLQSVIEHALSSANLPAEALELELTESLLIDDTEHIQKQLLAISQLGITIAIDDFGTGYSNLGYLRNFNASKLKIDRSFVRSICTSKDDENLVSAIIGMAGNLGLLTVAEGIEDKASLEKLTTLGCDIGQGYYWSKPVAGDELISLISKES</sequence>
<dbReference type="CDD" id="cd01949">
    <property type="entry name" value="GGDEF"/>
    <property type="match status" value="1"/>
</dbReference>
<dbReference type="Pfam" id="PF00990">
    <property type="entry name" value="GGDEF"/>
    <property type="match status" value="1"/>
</dbReference>
<dbReference type="PANTHER" id="PTHR44757:SF2">
    <property type="entry name" value="BIOFILM ARCHITECTURE MAINTENANCE PROTEIN MBAA"/>
    <property type="match status" value="1"/>
</dbReference>
<dbReference type="CDD" id="cd01948">
    <property type="entry name" value="EAL"/>
    <property type="match status" value="1"/>
</dbReference>
<feature type="domain" description="EAL" evidence="2">
    <location>
        <begin position="371"/>
        <end position="625"/>
    </location>
</feature>
<keyword evidence="1" id="KW-1133">Transmembrane helix</keyword>
<dbReference type="EMBL" id="JAVRHX010000002">
    <property type="protein sequence ID" value="MDT0595166.1"/>
    <property type="molecule type" value="Genomic_DNA"/>
</dbReference>
<accession>A0ABU2ZSC9</accession>
<feature type="transmembrane region" description="Helical" evidence="1">
    <location>
        <begin position="76"/>
        <end position="99"/>
    </location>
</feature>
<reference evidence="4 5" key="1">
    <citation type="submission" date="2023-09" db="EMBL/GenBank/DDBJ databases">
        <authorList>
            <person name="Rey-Velasco X."/>
        </authorList>
    </citation>
    <scope>NUCLEOTIDE SEQUENCE [LARGE SCALE GENOMIC DNA]</scope>
    <source>
        <strain evidence="4 5">P117</strain>
    </source>
</reference>
<dbReference type="Pfam" id="PF00563">
    <property type="entry name" value="EAL"/>
    <property type="match status" value="1"/>
</dbReference>
<feature type="transmembrane region" description="Helical" evidence="1">
    <location>
        <begin position="48"/>
        <end position="64"/>
    </location>
</feature>
<dbReference type="SUPFAM" id="SSF141868">
    <property type="entry name" value="EAL domain-like"/>
    <property type="match status" value="1"/>
</dbReference>
<dbReference type="SUPFAM" id="SSF55073">
    <property type="entry name" value="Nucleotide cyclase"/>
    <property type="match status" value="1"/>
</dbReference>
<organism evidence="4 5">
    <name type="scientific">Glaciecola petra</name>
    <dbReference type="NCBI Taxonomy" id="3075602"/>
    <lineage>
        <taxon>Bacteria</taxon>
        <taxon>Pseudomonadati</taxon>
        <taxon>Pseudomonadota</taxon>
        <taxon>Gammaproteobacteria</taxon>
        <taxon>Alteromonadales</taxon>
        <taxon>Alteromonadaceae</taxon>
        <taxon>Glaciecola</taxon>
    </lineage>
</organism>
<dbReference type="SMART" id="SM00267">
    <property type="entry name" value="GGDEF"/>
    <property type="match status" value="1"/>
</dbReference>
<dbReference type="PANTHER" id="PTHR44757">
    <property type="entry name" value="DIGUANYLATE CYCLASE DGCP"/>
    <property type="match status" value="1"/>
</dbReference>
<feature type="transmembrane region" description="Helical" evidence="1">
    <location>
        <begin position="24"/>
        <end position="42"/>
    </location>
</feature>
<dbReference type="Gene3D" id="3.30.70.270">
    <property type="match status" value="1"/>
</dbReference>
<dbReference type="NCBIfam" id="TIGR00254">
    <property type="entry name" value="GGDEF"/>
    <property type="match status" value="1"/>
</dbReference>
<dbReference type="InterPro" id="IPR043128">
    <property type="entry name" value="Rev_trsase/Diguanyl_cyclase"/>
</dbReference>
<evidence type="ECO:0000256" key="1">
    <source>
        <dbReference type="SAM" id="Phobius"/>
    </source>
</evidence>
<comment type="caution">
    <text evidence="4">The sequence shown here is derived from an EMBL/GenBank/DDBJ whole genome shotgun (WGS) entry which is preliminary data.</text>
</comment>
<feature type="transmembrane region" description="Helical" evidence="1">
    <location>
        <begin position="105"/>
        <end position="135"/>
    </location>
</feature>
<dbReference type="InterPro" id="IPR001633">
    <property type="entry name" value="EAL_dom"/>
</dbReference>
<dbReference type="RefSeq" id="WP_311368681.1">
    <property type="nucleotide sequence ID" value="NZ_JAVRHX010000002.1"/>
</dbReference>
<proteinExistence type="predicted"/>
<feature type="domain" description="GGDEF" evidence="3">
    <location>
        <begin position="229"/>
        <end position="362"/>
    </location>
</feature>
<feature type="transmembrane region" description="Helical" evidence="1">
    <location>
        <begin position="147"/>
        <end position="171"/>
    </location>
</feature>
<evidence type="ECO:0000313" key="5">
    <source>
        <dbReference type="Proteomes" id="UP001253545"/>
    </source>
</evidence>
<dbReference type="InterPro" id="IPR000160">
    <property type="entry name" value="GGDEF_dom"/>
</dbReference>
<dbReference type="InterPro" id="IPR029787">
    <property type="entry name" value="Nucleotide_cyclase"/>
</dbReference>
<dbReference type="InterPro" id="IPR035919">
    <property type="entry name" value="EAL_sf"/>
</dbReference>
<keyword evidence="1" id="KW-0812">Transmembrane</keyword>
<dbReference type="Gene3D" id="3.20.20.450">
    <property type="entry name" value="EAL domain"/>
    <property type="match status" value="1"/>
</dbReference>
<evidence type="ECO:0000259" key="2">
    <source>
        <dbReference type="PROSITE" id="PS50883"/>
    </source>
</evidence>
<protein>
    <submittedName>
        <fullName evidence="4">EAL domain-containing protein</fullName>
    </submittedName>
</protein>
<name>A0ABU2ZSC9_9ALTE</name>
<dbReference type="Proteomes" id="UP001253545">
    <property type="component" value="Unassembled WGS sequence"/>
</dbReference>
<dbReference type="InterPro" id="IPR052155">
    <property type="entry name" value="Biofilm_reg_signaling"/>
</dbReference>
<evidence type="ECO:0000259" key="3">
    <source>
        <dbReference type="PROSITE" id="PS50887"/>
    </source>
</evidence>
<keyword evidence="5" id="KW-1185">Reference proteome</keyword>
<dbReference type="PROSITE" id="PS50887">
    <property type="entry name" value="GGDEF"/>
    <property type="match status" value="1"/>
</dbReference>
<keyword evidence="1" id="KW-0472">Membrane</keyword>
<evidence type="ECO:0000313" key="4">
    <source>
        <dbReference type="EMBL" id="MDT0595166.1"/>
    </source>
</evidence>
<dbReference type="SMART" id="SM00052">
    <property type="entry name" value="EAL"/>
    <property type="match status" value="1"/>
</dbReference>